<dbReference type="InterPro" id="IPR009057">
    <property type="entry name" value="Homeodomain-like_sf"/>
</dbReference>
<protein>
    <submittedName>
        <fullName evidence="7">TetR/AcrR family transcriptional regulator</fullName>
    </submittedName>
</protein>
<dbReference type="AlphaFoldDB" id="A0A4U0SJ73"/>
<keyword evidence="8" id="KW-1185">Reference proteome</keyword>
<evidence type="ECO:0000256" key="3">
    <source>
        <dbReference type="ARBA" id="ARBA00023125"/>
    </source>
</evidence>
<dbReference type="InterPro" id="IPR039538">
    <property type="entry name" value="BetI_C"/>
</dbReference>
<feature type="domain" description="HTH tetR-type" evidence="6">
    <location>
        <begin position="39"/>
        <end position="99"/>
    </location>
</feature>
<evidence type="ECO:0000256" key="5">
    <source>
        <dbReference type="PROSITE-ProRule" id="PRU00335"/>
    </source>
</evidence>
<dbReference type="SUPFAM" id="SSF48498">
    <property type="entry name" value="Tetracyclin repressor-like, C-terminal domain"/>
    <property type="match status" value="1"/>
</dbReference>
<reference evidence="7 8" key="1">
    <citation type="submission" date="2019-04" db="EMBL/GenBank/DDBJ databases">
        <title>Streptomyces oryziradicis sp. nov., a novel actinomycete isolated from rhizosphere soil of rice (Oryza sativa L.).</title>
        <authorList>
            <person name="Li C."/>
        </authorList>
    </citation>
    <scope>NUCLEOTIDE SEQUENCE [LARGE SCALE GENOMIC DNA]</scope>
    <source>
        <strain evidence="7 8">NEAU-C40</strain>
    </source>
</reference>
<dbReference type="Proteomes" id="UP000305778">
    <property type="component" value="Unassembled WGS sequence"/>
</dbReference>
<dbReference type="SUPFAM" id="SSF46689">
    <property type="entry name" value="Homeodomain-like"/>
    <property type="match status" value="1"/>
</dbReference>
<dbReference type="PROSITE" id="PS50977">
    <property type="entry name" value="HTH_TETR_2"/>
    <property type="match status" value="1"/>
</dbReference>
<evidence type="ECO:0000256" key="2">
    <source>
        <dbReference type="ARBA" id="ARBA00023015"/>
    </source>
</evidence>
<dbReference type="PANTHER" id="PTHR47506:SF6">
    <property type="entry name" value="HTH-TYPE TRANSCRIPTIONAL REPRESSOR NEMR"/>
    <property type="match status" value="1"/>
</dbReference>
<dbReference type="Pfam" id="PF00440">
    <property type="entry name" value="TetR_N"/>
    <property type="match status" value="1"/>
</dbReference>
<dbReference type="PRINTS" id="PR00455">
    <property type="entry name" value="HTHTETR"/>
</dbReference>
<gene>
    <name evidence="7" type="ORF">FCI23_29810</name>
</gene>
<name>A0A4U0SJ73_9ACTN</name>
<keyword evidence="4" id="KW-0804">Transcription</keyword>
<evidence type="ECO:0000259" key="6">
    <source>
        <dbReference type="PROSITE" id="PS50977"/>
    </source>
</evidence>
<comment type="caution">
    <text evidence="7">The sequence shown here is derived from an EMBL/GenBank/DDBJ whole genome shotgun (WGS) entry which is preliminary data.</text>
</comment>
<dbReference type="PANTHER" id="PTHR47506">
    <property type="entry name" value="TRANSCRIPTIONAL REGULATORY PROTEIN"/>
    <property type="match status" value="1"/>
</dbReference>
<keyword evidence="1" id="KW-0678">Repressor</keyword>
<dbReference type="InterPro" id="IPR001647">
    <property type="entry name" value="HTH_TetR"/>
</dbReference>
<evidence type="ECO:0000256" key="4">
    <source>
        <dbReference type="ARBA" id="ARBA00023163"/>
    </source>
</evidence>
<accession>A0A4U0SJ73</accession>
<dbReference type="EMBL" id="SUMC01000034">
    <property type="protein sequence ID" value="TKA08091.1"/>
    <property type="molecule type" value="Genomic_DNA"/>
</dbReference>
<dbReference type="Pfam" id="PF13977">
    <property type="entry name" value="TetR_C_6"/>
    <property type="match status" value="1"/>
</dbReference>
<proteinExistence type="predicted"/>
<feature type="DNA-binding region" description="H-T-H motif" evidence="5">
    <location>
        <begin position="62"/>
        <end position="81"/>
    </location>
</feature>
<keyword evidence="2" id="KW-0805">Transcription regulation</keyword>
<organism evidence="7 8">
    <name type="scientific">Actinacidiphila oryziradicis</name>
    <dbReference type="NCBI Taxonomy" id="2571141"/>
    <lineage>
        <taxon>Bacteria</taxon>
        <taxon>Bacillati</taxon>
        <taxon>Actinomycetota</taxon>
        <taxon>Actinomycetes</taxon>
        <taxon>Kitasatosporales</taxon>
        <taxon>Streptomycetaceae</taxon>
        <taxon>Actinacidiphila</taxon>
    </lineage>
</organism>
<dbReference type="GO" id="GO:0003677">
    <property type="term" value="F:DNA binding"/>
    <property type="evidence" value="ECO:0007669"/>
    <property type="project" value="UniProtKB-UniRule"/>
</dbReference>
<evidence type="ECO:0000313" key="7">
    <source>
        <dbReference type="EMBL" id="TKA08091.1"/>
    </source>
</evidence>
<evidence type="ECO:0000313" key="8">
    <source>
        <dbReference type="Proteomes" id="UP000305778"/>
    </source>
</evidence>
<dbReference type="Gene3D" id="1.10.357.10">
    <property type="entry name" value="Tetracycline Repressor, domain 2"/>
    <property type="match status" value="1"/>
</dbReference>
<sequence>MRCSAGEMPFSCTTIQSKESRSYARSMVGVKGQVQRRGVERRGEIVHAAMDLFARQGYRGTSLAAVAAVAGAPTSLITHHFGTKQGLLQAVLEEMDLQSLARLDDLVSPGWHAAATRMVQHAEQMSSAAPELLALQITLTVENLNGDAPLHSYFLRRNRLLRELLAKSVREGIEAGELRPDAHPEATAVEVAAFLEGAAVQWLLDPETVDLAAMYRRYFGTLTAQLVADGSSCGSGRGAGPGTDG</sequence>
<dbReference type="OrthoDB" id="7505659at2"/>
<keyword evidence="3 5" id="KW-0238">DNA-binding</keyword>
<dbReference type="InterPro" id="IPR036271">
    <property type="entry name" value="Tet_transcr_reg_TetR-rel_C_sf"/>
</dbReference>
<evidence type="ECO:0000256" key="1">
    <source>
        <dbReference type="ARBA" id="ARBA00022491"/>
    </source>
</evidence>